<sequence length="234" mass="25840">MPVHYADTRLAEIAAAIAEPARARMLCALMDGRARTSTELAAIAEVTASTASTHLSKLRDQELVQVVAQGKHRYYQLAGEQVAAAIEALLHIAAIPTPKFAPTTPQRLRQARTCYDHLAGEIAVGVHDAMLRKGWLRIDAIDSTKYAISEQGHAVFSEFGWDLSNIDKSRRKKACACLDWSERKPHLGGALGALLLQYAMQQQWFEADLEGRALSLTSKGKRQLMKLFDFVPQT</sequence>
<keyword evidence="3" id="KW-1185">Reference proteome</keyword>
<evidence type="ECO:0000313" key="2">
    <source>
        <dbReference type="EMBL" id="GGX10845.1"/>
    </source>
</evidence>
<dbReference type="SUPFAM" id="SSF46785">
    <property type="entry name" value="Winged helix' DNA-binding domain"/>
    <property type="match status" value="1"/>
</dbReference>
<evidence type="ECO:0000313" key="3">
    <source>
        <dbReference type="Proteomes" id="UP000620127"/>
    </source>
</evidence>
<dbReference type="NCBIfam" id="NF033788">
    <property type="entry name" value="HTH_metalloreg"/>
    <property type="match status" value="1"/>
</dbReference>
<dbReference type="Pfam" id="PF01022">
    <property type="entry name" value="HTH_5"/>
    <property type="match status" value="1"/>
</dbReference>
<name>A0ABQ2XCZ8_9BURK</name>
<dbReference type="InterPro" id="IPR011991">
    <property type="entry name" value="ArsR-like_HTH"/>
</dbReference>
<dbReference type="InterPro" id="IPR052543">
    <property type="entry name" value="HTH_Metal-responsive_Reg"/>
</dbReference>
<reference evidence="3" key="1">
    <citation type="journal article" date="2019" name="Int. J. Syst. Evol. Microbiol.">
        <title>The Global Catalogue of Microorganisms (GCM) 10K type strain sequencing project: providing services to taxonomists for standard genome sequencing and annotation.</title>
        <authorList>
            <consortium name="The Broad Institute Genomics Platform"/>
            <consortium name="The Broad Institute Genome Sequencing Center for Infectious Disease"/>
            <person name="Wu L."/>
            <person name="Ma J."/>
        </authorList>
    </citation>
    <scope>NUCLEOTIDE SEQUENCE [LARGE SCALE GENOMIC DNA]</scope>
    <source>
        <strain evidence="3">KCTC 23916</strain>
    </source>
</reference>
<dbReference type="CDD" id="cd00090">
    <property type="entry name" value="HTH_ARSR"/>
    <property type="match status" value="1"/>
</dbReference>
<dbReference type="RefSeq" id="WP_189345625.1">
    <property type="nucleotide sequence ID" value="NZ_BMYT01000002.1"/>
</dbReference>
<dbReference type="PROSITE" id="PS50987">
    <property type="entry name" value="HTH_ARSR_2"/>
    <property type="match status" value="1"/>
</dbReference>
<dbReference type="EMBL" id="BMYT01000002">
    <property type="protein sequence ID" value="GGX10845.1"/>
    <property type="molecule type" value="Genomic_DNA"/>
</dbReference>
<evidence type="ECO:0000259" key="1">
    <source>
        <dbReference type="PROSITE" id="PS50987"/>
    </source>
</evidence>
<dbReference type="Proteomes" id="UP000620127">
    <property type="component" value="Unassembled WGS sequence"/>
</dbReference>
<comment type="caution">
    <text evidence="2">The sequence shown here is derived from an EMBL/GenBank/DDBJ whole genome shotgun (WGS) entry which is preliminary data.</text>
</comment>
<proteinExistence type="predicted"/>
<dbReference type="InterPro" id="IPR001845">
    <property type="entry name" value="HTH_ArsR_DNA-bd_dom"/>
</dbReference>
<organism evidence="2 3">
    <name type="scientific">Undibacterium macrobrachii</name>
    <dbReference type="NCBI Taxonomy" id="1119058"/>
    <lineage>
        <taxon>Bacteria</taxon>
        <taxon>Pseudomonadati</taxon>
        <taxon>Pseudomonadota</taxon>
        <taxon>Betaproteobacteria</taxon>
        <taxon>Burkholderiales</taxon>
        <taxon>Oxalobacteraceae</taxon>
        <taxon>Undibacterium</taxon>
    </lineage>
</organism>
<dbReference type="SMART" id="SM00418">
    <property type="entry name" value="HTH_ARSR"/>
    <property type="match status" value="1"/>
</dbReference>
<dbReference type="Gene3D" id="1.10.10.10">
    <property type="entry name" value="Winged helix-like DNA-binding domain superfamily/Winged helix DNA-binding domain"/>
    <property type="match status" value="1"/>
</dbReference>
<dbReference type="InterPro" id="IPR036388">
    <property type="entry name" value="WH-like_DNA-bd_sf"/>
</dbReference>
<feature type="domain" description="HTH arsR-type" evidence="1">
    <location>
        <begin position="2"/>
        <end position="97"/>
    </location>
</feature>
<dbReference type="InterPro" id="IPR036390">
    <property type="entry name" value="WH_DNA-bd_sf"/>
</dbReference>
<dbReference type="PANTHER" id="PTHR39168">
    <property type="entry name" value="TRANSCRIPTIONAL REGULATOR-RELATED"/>
    <property type="match status" value="1"/>
</dbReference>
<gene>
    <name evidence="2" type="ORF">GCM10011282_16430</name>
</gene>
<accession>A0ABQ2XCZ8</accession>
<protein>
    <submittedName>
        <fullName evidence="2">Transcriptional regulator</fullName>
    </submittedName>
</protein>
<dbReference type="PANTHER" id="PTHR39168:SF1">
    <property type="entry name" value="TRANSCRIPTIONAL REGULATORY PROTEIN"/>
    <property type="match status" value="1"/>
</dbReference>